<dbReference type="InterPro" id="IPR029063">
    <property type="entry name" value="SAM-dependent_MTases_sf"/>
</dbReference>
<reference evidence="4 5" key="1">
    <citation type="submission" date="2016-03" db="EMBL/GenBank/DDBJ databases">
        <authorList>
            <person name="Ploux O."/>
        </authorList>
    </citation>
    <scope>NUCLEOTIDE SEQUENCE [LARGE SCALE GENOMIC DNA]</scope>
    <source>
        <strain evidence="4 5">UAMH 11012</strain>
    </source>
</reference>
<evidence type="ECO:0000313" key="4">
    <source>
        <dbReference type="EMBL" id="CZR69558.1"/>
    </source>
</evidence>
<dbReference type="EMBL" id="FJOG01000073">
    <property type="protein sequence ID" value="CZR69558.1"/>
    <property type="molecule type" value="Genomic_DNA"/>
</dbReference>
<dbReference type="Gene3D" id="3.40.50.150">
    <property type="entry name" value="Vaccinia Virus protein VP39"/>
    <property type="match status" value="1"/>
</dbReference>
<dbReference type="PANTHER" id="PTHR32266:SF12">
    <property type="entry name" value="NICOTIANAMINE SYNTHASE 3"/>
    <property type="match status" value="1"/>
</dbReference>
<dbReference type="OrthoDB" id="1858069at2759"/>
<dbReference type="PANTHER" id="PTHR32266">
    <property type="entry name" value="NICOTIANAMINE SYNTHASE 3"/>
    <property type="match status" value="1"/>
</dbReference>
<sequence length="335" mass="36545">MSSLWSSFVGYFFSSDHGTPSVNHLASSPSTQNGEAEGLILELLEIYGKLKARKCLKPCDEVDGLFGKLVDMCILNRSSKVTAQILQDLRFLEIRTDLRHLCDKAECCLETHSADNIIGNGNSTPEEVYQRLTSFPYFQNYVDLTRLELSTINGVRNSPNPISKIAFLGSGPLPLTSLCLCGAFGDPLNLPNTSSSPISVLNIDLNPIAISQSQNLCQALGPRGNGMSFTCTSAGSPDVDLKEFDIVYLAALVGSSQTEKEKVLVDVVKRMKEGALLVVRSADRLRRLMYPAFDPSSEMVRRWLDILAVVHPYNHVVNSVVIGRARGCGGEEGSV</sequence>
<proteinExistence type="inferred from homology"/>
<comment type="similarity">
    <text evidence="1">Belongs to the nicotianamine synthase (NAS)-like family.</text>
</comment>
<organism evidence="4 5">
    <name type="scientific">Phialocephala subalpina</name>
    <dbReference type="NCBI Taxonomy" id="576137"/>
    <lineage>
        <taxon>Eukaryota</taxon>
        <taxon>Fungi</taxon>
        <taxon>Dikarya</taxon>
        <taxon>Ascomycota</taxon>
        <taxon>Pezizomycotina</taxon>
        <taxon>Leotiomycetes</taxon>
        <taxon>Helotiales</taxon>
        <taxon>Mollisiaceae</taxon>
        <taxon>Phialocephala</taxon>
        <taxon>Phialocephala fortinii species complex</taxon>
    </lineage>
</organism>
<keyword evidence="3" id="KW-0949">S-adenosyl-L-methionine</keyword>
<dbReference type="AlphaFoldDB" id="A0A1L7XX25"/>
<dbReference type="GO" id="GO:0030418">
    <property type="term" value="P:nicotianamine biosynthetic process"/>
    <property type="evidence" value="ECO:0007669"/>
    <property type="project" value="InterPro"/>
</dbReference>
<name>A0A1L7XX25_9HELO</name>
<dbReference type="PROSITE" id="PS51142">
    <property type="entry name" value="NAS"/>
    <property type="match status" value="1"/>
</dbReference>
<keyword evidence="5" id="KW-1185">Reference proteome</keyword>
<dbReference type="Pfam" id="PF03059">
    <property type="entry name" value="NAS"/>
    <property type="match status" value="1"/>
</dbReference>
<accession>A0A1L7XX25</accession>
<dbReference type="GO" id="GO:0030410">
    <property type="term" value="F:nicotianamine synthase activity"/>
    <property type="evidence" value="ECO:0007669"/>
    <property type="project" value="InterPro"/>
</dbReference>
<dbReference type="Proteomes" id="UP000184330">
    <property type="component" value="Unassembled WGS sequence"/>
</dbReference>
<dbReference type="InterPro" id="IPR004298">
    <property type="entry name" value="Nicotian_synth"/>
</dbReference>
<keyword evidence="2" id="KW-0808">Transferase</keyword>
<evidence type="ECO:0000256" key="1">
    <source>
        <dbReference type="ARBA" id="ARBA00007009"/>
    </source>
</evidence>
<evidence type="ECO:0000313" key="5">
    <source>
        <dbReference type="Proteomes" id="UP000184330"/>
    </source>
</evidence>
<evidence type="ECO:0000256" key="3">
    <source>
        <dbReference type="ARBA" id="ARBA00022691"/>
    </source>
</evidence>
<dbReference type="STRING" id="576137.A0A1L7XX25"/>
<dbReference type="SUPFAM" id="SSF53335">
    <property type="entry name" value="S-adenosyl-L-methionine-dependent methyltransferases"/>
    <property type="match status" value="1"/>
</dbReference>
<gene>
    <name evidence="4" type="ORF">PAC_19458</name>
</gene>
<protein>
    <submittedName>
        <fullName evidence="4">Related to nicotianamine synthase</fullName>
    </submittedName>
</protein>
<evidence type="ECO:0000256" key="2">
    <source>
        <dbReference type="ARBA" id="ARBA00022679"/>
    </source>
</evidence>